<accession>A0AC61NMT6</accession>
<dbReference type="EMBL" id="CP068393">
    <property type="protein sequence ID" value="QUC68363.1"/>
    <property type="molecule type" value="Genomic_DNA"/>
</dbReference>
<dbReference type="Proteomes" id="UP000682782">
    <property type="component" value="Chromosome"/>
</dbReference>
<evidence type="ECO:0000313" key="2">
    <source>
        <dbReference type="Proteomes" id="UP000682782"/>
    </source>
</evidence>
<organism evidence="1 2">
    <name type="scientific">Aristaeella hokkaidonensis</name>
    <dbReference type="NCBI Taxonomy" id="3046382"/>
    <lineage>
        <taxon>Bacteria</taxon>
        <taxon>Bacillati</taxon>
        <taxon>Bacillota</taxon>
        <taxon>Clostridia</taxon>
        <taxon>Eubacteriales</taxon>
        <taxon>Aristaeellaceae</taxon>
        <taxon>Aristaeella</taxon>
    </lineage>
</organism>
<evidence type="ECO:0000313" key="1">
    <source>
        <dbReference type="EMBL" id="QUC68363.1"/>
    </source>
</evidence>
<sequence length="221" mass="24952">MRILAIADEPSPRLWGDLCREALRNVDIILSAGDLPAKYLSFLTCFTNAPIIYVPGNHDDRYEKEPPEGCLCADGTVVQIKGVRIFGLGGSIRYRPDAKNMYTEKEMASRIASYRRMLKATGGFDILLTHSPIRGFGDQEDLAHRGFECFGPLLDTWHPAVMVHGHVHQAYTGSHFIRERDWNGIPVINASMAYEFDLPETPNRKDPNWKGLRLMKKASTF</sequence>
<protein>
    <submittedName>
        <fullName evidence="1">Metallophosphoesterase family protein</fullName>
    </submittedName>
</protein>
<proteinExistence type="predicted"/>
<reference evidence="1" key="1">
    <citation type="submission" date="2021-01" db="EMBL/GenBank/DDBJ databases">
        <title>Complete genome sequence of Clostridiales bacterium R-7.</title>
        <authorList>
            <person name="Mahoney-Kurpe S.C."/>
            <person name="Palevich N."/>
            <person name="Koike S."/>
            <person name="Moon C.D."/>
            <person name="Attwood G.T."/>
        </authorList>
    </citation>
    <scope>NUCLEOTIDE SEQUENCE</scope>
    <source>
        <strain evidence="1">R-7</strain>
    </source>
</reference>
<keyword evidence="2" id="KW-1185">Reference proteome</keyword>
<gene>
    <name evidence="1" type="ORF">JYE49_06650</name>
</gene>
<name>A0AC61NMT6_9FIRM</name>